<dbReference type="AlphaFoldDB" id="A0A0U1LJX4"/>
<feature type="transmembrane region" description="Helical" evidence="6">
    <location>
        <begin position="48"/>
        <end position="65"/>
    </location>
</feature>
<dbReference type="OrthoDB" id="2962993at2759"/>
<keyword evidence="9" id="KW-1185">Reference proteome</keyword>
<dbReference type="Pfam" id="PF07690">
    <property type="entry name" value="MFS_1"/>
    <property type="match status" value="1"/>
</dbReference>
<feature type="transmembrane region" description="Helical" evidence="6">
    <location>
        <begin position="446"/>
        <end position="466"/>
    </location>
</feature>
<evidence type="ECO:0000256" key="6">
    <source>
        <dbReference type="SAM" id="Phobius"/>
    </source>
</evidence>
<dbReference type="FunFam" id="1.20.1250.20:FF:000034">
    <property type="entry name" value="MFS general substrate transporter"/>
    <property type="match status" value="1"/>
</dbReference>
<dbReference type="OMA" id="WCISNMA"/>
<dbReference type="GO" id="GO:0022857">
    <property type="term" value="F:transmembrane transporter activity"/>
    <property type="evidence" value="ECO:0007669"/>
    <property type="project" value="InterPro"/>
</dbReference>
<reference evidence="8 9" key="1">
    <citation type="submission" date="2015-04" db="EMBL/GenBank/DDBJ databases">
        <authorList>
            <person name="Syromyatnikov M.Y."/>
            <person name="Popov V.N."/>
        </authorList>
    </citation>
    <scope>NUCLEOTIDE SEQUENCE [LARGE SCALE GENOMIC DNA]</scope>
    <source>
        <strain evidence="8">WF-38-12</strain>
    </source>
</reference>
<feature type="transmembrane region" description="Helical" evidence="6">
    <location>
        <begin position="325"/>
        <end position="345"/>
    </location>
</feature>
<feature type="domain" description="Major facilitator superfamily (MFS) profile" evidence="7">
    <location>
        <begin position="52"/>
        <end position="471"/>
    </location>
</feature>
<proteinExistence type="predicted"/>
<name>A0A0U1LJX4_TALIS</name>
<evidence type="ECO:0000259" key="7">
    <source>
        <dbReference type="PROSITE" id="PS50850"/>
    </source>
</evidence>
<keyword evidence="5 6" id="KW-0472">Membrane</keyword>
<dbReference type="EMBL" id="CVMT01000001">
    <property type="protein sequence ID" value="CRG83072.1"/>
    <property type="molecule type" value="Genomic_DNA"/>
</dbReference>
<dbReference type="InterPro" id="IPR036259">
    <property type="entry name" value="MFS_trans_sf"/>
</dbReference>
<dbReference type="GO" id="GO:0016020">
    <property type="term" value="C:membrane"/>
    <property type="evidence" value="ECO:0007669"/>
    <property type="project" value="UniProtKB-SubCell"/>
</dbReference>
<accession>A0A0U1LJX4</accession>
<feature type="transmembrane region" description="Helical" evidence="6">
    <location>
        <begin position="211"/>
        <end position="233"/>
    </location>
</feature>
<feature type="transmembrane region" description="Helical" evidence="6">
    <location>
        <begin position="413"/>
        <end position="434"/>
    </location>
</feature>
<feature type="transmembrane region" description="Helical" evidence="6">
    <location>
        <begin position="178"/>
        <end position="199"/>
    </location>
</feature>
<evidence type="ECO:0000313" key="8">
    <source>
        <dbReference type="EMBL" id="CRG83072.1"/>
    </source>
</evidence>
<feature type="transmembrane region" description="Helical" evidence="6">
    <location>
        <begin position="352"/>
        <end position="372"/>
    </location>
</feature>
<dbReference type="PANTHER" id="PTHR43791:SF18">
    <property type="entry name" value="NICOTINIC ACID TRANSPORTER TNA1, PUTATIVE (AFU_ORTHOLOGUE AFUA_3G03820)-RELATED"/>
    <property type="match status" value="1"/>
</dbReference>
<gene>
    <name evidence="8" type="ORF">PISL3812_00420</name>
</gene>
<organism evidence="8 9">
    <name type="scientific">Talaromyces islandicus</name>
    <name type="common">Penicillium islandicum</name>
    <dbReference type="NCBI Taxonomy" id="28573"/>
    <lineage>
        <taxon>Eukaryota</taxon>
        <taxon>Fungi</taxon>
        <taxon>Dikarya</taxon>
        <taxon>Ascomycota</taxon>
        <taxon>Pezizomycotina</taxon>
        <taxon>Eurotiomycetes</taxon>
        <taxon>Eurotiomycetidae</taxon>
        <taxon>Eurotiales</taxon>
        <taxon>Trichocomaceae</taxon>
        <taxon>Talaromyces</taxon>
        <taxon>Talaromyces sect. Islandici</taxon>
    </lineage>
</organism>
<evidence type="ECO:0000256" key="3">
    <source>
        <dbReference type="ARBA" id="ARBA00022692"/>
    </source>
</evidence>
<feature type="transmembrane region" description="Helical" evidence="6">
    <location>
        <begin position="118"/>
        <end position="138"/>
    </location>
</feature>
<keyword evidence="4 6" id="KW-1133">Transmembrane helix</keyword>
<dbReference type="InterPro" id="IPR011701">
    <property type="entry name" value="MFS"/>
</dbReference>
<feature type="transmembrane region" description="Helical" evidence="6">
    <location>
        <begin position="144"/>
        <end position="166"/>
    </location>
</feature>
<evidence type="ECO:0000256" key="1">
    <source>
        <dbReference type="ARBA" id="ARBA00004141"/>
    </source>
</evidence>
<dbReference type="STRING" id="28573.A0A0U1LJX4"/>
<comment type="subcellular location">
    <subcellularLocation>
        <location evidence="1">Membrane</location>
        <topology evidence="1">Multi-pass membrane protein</topology>
    </subcellularLocation>
</comment>
<evidence type="ECO:0000313" key="9">
    <source>
        <dbReference type="Proteomes" id="UP000054383"/>
    </source>
</evidence>
<sequence length="503" mass="55208">MDLKPSDNDTYFAYVETNQGNPRDSHAAVGTSMLQPDSAESKRILRKVDLRVIPILAILYFLSFLDRGNIGNANVQGLSTSLNLKGNEYNWGLTIFFFPYSFTEPLCNILLVRLKPSIWLPSIMVAWGVVTTLTGLIQNYSGLLAVRFFLGLSEAGLFPGLAFYVSLWYPRSNAQFRLALIFASASMAGAFSGLLAYLIVKMDGVAGLEGWRWIFILEGILTVVIAIFSYLFVWDEPQSATFLSEQEKAVLLELLNDTGTKVAADPQLGHSHSFEWRHVKAAIFDWQTWFHCLGYWGAAVAVYALSLFLPTIIKGLGYSAANAQLLTIPVYFAATVSCLLVGYFADRTGQRGLFTAGCYITIFVGYVIAVAPPRFIPGLTYASCFIAACGIYPAIPGLLALSSNNFAPTSKRAVGMAIQMGFGTMGGAAASNFYRTSDAPRYRLGHGLVLAFAGLGMVVMISYYFICRAINTKRDKNAESTPQYTSAELVDMGDRAPTFRYKL</sequence>
<keyword evidence="2" id="KW-0813">Transport</keyword>
<dbReference type="FunFam" id="1.20.1250.20:FF:000068">
    <property type="entry name" value="MFS general substrate transporter"/>
    <property type="match status" value="1"/>
</dbReference>
<evidence type="ECO:0000256" key="5">
    <source>
        <dbReference type="ARBA" id="ARBA00023136"/>
    </source>
</evidence>
<dbReference type="SUPFAM" id="SSF103473">
    <property type="entry name" value="MFS general substrate transporter"/>
    <property type="match status" value="1"/>
</dbReference>
<feature type="transmembrane region" description="Helical" evidence="6">
    <location>
        <begin position="378"/>
        <end position="401"/>
    </location>
</feature>
<dbReference type="PROSITE" id="PS50850">
    <property type="entry name" value="MFS"/>
    <property type="match status" value="1"/>
</dbReference>
<keyword evidence="3 6" id="KW-0812">Transmembrane</keyword>
<protein>
    <submittedName>
        <fullName evidence="8">Putative transporter C1002,16c</fullName>
    </submittedName>
</protein>
<dbReference type="Gene3D" id="1.20.1250.20">
    <property type="entry name" value="MFS general substrate transporter like domains"/>
    <property type="match status" value="2"/>
</dbReference>
<dbReference type="InterPro" id="IPR020846">
    <property type="entry name" value="MFS_dom"/>
</dbReference>
<dbReference type="Proteomes" id="UP000054383">
    <property type="component" value="Unassembled WGS sequence"/>
</dbReference>
<feature type="transmembrane region" description="Helical" evidence="6">
    <location>
        <begin position="91"/>
        <end position="111"/>
    </location>
</feature>
<evidence type="ECO:0000256" key="4">
    <source>
        <dbReference type="ARBA" id="ARBA00022989"/>
    </source>
</evidence>
<feature type="transmembrane region" description="Helical" evidence="6">
    <location>
        <begin position="293"/>
        <end position="313"/>
    </location>
</feature>
<evidence type="ECO:0000256" key="2">
    <source>
        <dbReference type="ARBA" id="ARBA00022448"/>
    </source>
</evidence>
<dbReference type="PANTHER" id="PTHR43791">
    <property type="entry name" value="PERMEASE-RELATED"/>
    <property type="match status" value="1"/>
</dbReference>